<dbReference type="AlphaFoldDB" id="A0AAW8TYK1"/>
<evidence type="ECO:0000256" key="15">
    <source>
        <dbReference type="SAM" id="MobiDB-lite"/>
    </source>
</evidence>
<feature type="region of interest" description="Disordered" evidence="15">
    <location>
        <begin position="480"/>
        <end position="516"/>
    </location>
</feature>
<sequence>MRYLYQQLMAFWVVIAVVLLIVGVSFTQMTRHTIEESNYDQLFSYADSVVEFAQNYANEYTPGDDPEVVLEQSLRLTERIYTHQNINFVYINDQKEVIYPMDASQQALINEGLMESITKSQWSALEQGIQQKVTTTKNIYGESETTAYVMLRLKLNDRFGVLVLTQPAVNLEKSVQSLNANMFTGFIISSIVALVISFFYASIQVRRINRMKKATKEIASGNFDVRLPVNHKDEFDELAEDFNQMTVALQDSNEEIERQEERRKQFMADAAHEMRTPLTTINGLLEGLQYNAIPENQKEKAVSLMKNETERLIRLVNENLDYEKIRTNQISIVVKRFDATETLRNLLTQLEKKATAAGDKLILTTEEPIEVYADYDRFVQIMVNIIQNAIQFTTDGTITIGLQKGYLETIVEIKDTGIGMTKEQLDNIWERYYKVDPSRKNRKFGESGLGLPIVQQLVRLHKGKIEVTSEVDQGTTFRISFPDVELPNEPVSQELKQGTTEEVPETPSETKTDKED</sequence>
<evidence type="ECO:0000256" key="8">
    <source>
        <dbReference type="ARBA" id="ARBA00022741"/>
    </source>
</evidence>
<dbReference type="EMBL" id="JARQBJ010000002">
    <property type="protein sequence ID" value="MDT2810079.1"/>
    <property type="molecule type" value="Genomic_DNA"/>
</dbReference>
<keyword evidence="8" id="KW-0547">Nucleotide-binding</keyword>
<dbReference type="Gene3D" id="3.30.565.10">
    <property type="entry name" value="Histidine kinase-like ATPase, C-terminal domain"/>
    <property type="match status" value="1"/>
</dbReference>
<dbReference type="Gene3D" id="1.10.287.130">
    <property type="match status" value="1"/>
</dbReference>
<comment type="catalytic activity">
    <reaction evidence="1">
        <text>ATP + protein L-histidine = ADP + protein N-phospho-L-histidine.</text>
        <dbReference type="EC" id="2.7.13.3"/>
    </reaction>
</comment>
<proteinExistence type="predicted"/>
<evidence type="ECO:0000256" key="4">
    <source>
        <dbReference type="ARBA" id="ARBA00022475"/>
    </source>
</evidence>
<evidence type="ECO:0000259" key="17">
    <source>
        <dbReference type="PROSITE" id="PS50109"/>
    </source>
</evidence>
<dbReference type="RefSeq" id="WP_311835310.1">
    <property type="nucleotide sequence ID" value="NZ_JARQBJ010000002.1"/>
</dbReference>
<evidence type="ECO:0000256" key="9">
    <source>
        <dbReference type="ARBA" id="ARBA00022777"/>
    </source>
</evidence>
<feature type="domain" description="Histidine kinase" evidence="17">
    <location>
        <begin position="269"/>
        <end position="485"/>
    </location>
</feature>
<dbReference type="SUPFAM" id="SSF158472">
    <property type="entry name" value="HAMP domain-like"/>
    <property type="match status" value="1"/>
</dbReference>
<dbReference type="InterPro" id="IPR003660">
    <property type="entry name" value="HAMP_dom"/>
</dbReference>
<dbReference type="EC" id="2.7.13.3" evidence="3"/>
<reference evidence="19" key="1">
    <citation type="submission" date="2023-03" db="EMBL/GenBank/DDBJ databases">
        <authorList>
            <person name="Shen W."/>
            <person name="Cai J."/>
        </authorList>
    </citation>
    <scope>NUCLEOTIDE SEQUENCE</scope>
    <source>
        <strain evidence="19">B226-2</strain>
    </source>
</reference>
<keyword evidence="4" id="KW-1003">Cell membrane</keyword>
<organism evidence="19 20">
    <name type="scientific">Enterococcus asini</name>
    <dbReference type="NCBI Taxonomy" id="57732"/>
    <lineage>
        <taxon>Bacteria</taxon>
        <taxon>Bacillati</taxon>
        <taxon>Bacillota</taxon>
        <taxon>Bacilli</taxon>
        <taxon>Lactobacillales</taxon>
        <taxon>Enterococcaceae</taxon>
        <taxon>Enterococcus</taxon>
    </lineage>
</organism>
<dbReference type="GO" id="GO:0005524">
    <property type="term" value="F:ATP binding"/>
    <property type="evidence" value="ECO:0007669"/>
    <property type="project" value="UniProtKB-KW"/>
</dbReference>
<feature type="domain" description="HAMP" evidence="18">
    <location>
        <begin position="202"/>
        <end position="254"/>
    </location>
</feature>
<evidence type="ECO:0000256" key="2">
    <source>
        <dbReference type="ARBA" id="ARBA00004651"/>
    </source>
</evidence>
<dbReference type="Proteomes" id="UP001256711">
    <property type="component" value="Unassembled WGS sequence"/>
</dbReference>
<comment type="subcellular location">
    <subcellularLocation>
        <location evidence="2">Cell membrane</location>
        <topology evidence="2">Multi-pass membrane protein</topology>
    </subcellularLocation>
</comment>
<keyword evidence="14" id="KW-0175">Coiled coil</keyword>
<evidence type="ECO:0000259" key="18">
    <source>
        <dbReference type="PROSITE" id="PS50885"/>
    </source>
</evidence>
<keyword evidence="13 16" id="KW-0472">Membrane</keyword>
<dbReference type="InterPro" id="IPR050398">
    <property type="entry name" value="HssS/ArlS-like"/>
</dbReference>
<keyword evidence="6" id="KW-0808">Transferase</keyword>
<dbReference type="InterPro" id="IPR036890">
    <property type="entry name" value="HATPase_C_sf"/>
</dbReference>
<dbReference type="SUPFAM" id="SSF55874">
    <property type="entry name" value="ATPase domain of HSP90 chaperone/DNA topoisomerase II/histidine kinase"/>
    <property type="match status" value="1"/>
</dbReference>
<feature type="coiled-coil region" evidence="14">
    <location>
        <begin position="242"/>
        <end position="269"/>
    </location>
</feature>
<dbReference type="Pfam" id="PF00512">
    <property type="entry name" value="HisKA"/>
    <property type="match status" value="1"/>
</dbReference>
<evidence type="ECO:0000256" key="11">
    <source>
        <dbReference type="ARBA" id="ARBA00022989"/>
    </source>
</evidence>
<evidence type="ECO:0000256" key="1">
    <source>
        <dbReference type="ARBA" id="ARBA00000085"/>
    </source>
</evidence>
<protein>
    <recommendedName>
        <fullName evidence="3">histidine kinase</fullName>
        <ecNumber evidence="3">2.7.13.3</ecNumber>
    </recommendedName>
</protein>
<evidence type="ECO:0000256" key="6">
    <source>
        <dbReference type="ARBA" id="ARBA00022679"/>
    </source>
</evidence>
<dbReference type="SMART" id="SM00387">
    <property type="entry name" value="HATPase_c"/>
    <property type="match status" value="1"/>
</dbReference>
<evidence type="ECO:0000313" key="19">
    <source>
        <dbReference type="EMBL" id="MDT2810079.1"/>
    </source>
</evidence>
<dbReference type="CDD" id="cd00082">
    <property type="entry name" value="HisKA"/>
    <property type="match status" value="1"/>
</dbReference>
<dbReference type="Pfam" id="PF00672">
    <property type="entry name" value="HAMP"/>
    <property type="match status" value="1"/>
</dbReference>
<dbReference type="GO" id="GO:0005886">
    <property type="term" value="C:plasma membrane"/>
    <property type="evidence" value="ECO:0007669"/>
    <property type="project" value="UniProtKB-SubCell"/>
</dbReference>
<keyword evidence="5" id="KW-0597">Phosphoprotein</keyword>
<evidence type="ECO:0000256" key="3">
    <source>
        <dbReference type="ARBA" id="ARBA00012438"/>
    </source>
</evidence>
<dbReference type="PROSITE" id="PS50885">
    <property type="entry name" value="HAMP"/>
    <property type="match status" value="1"/>
</dbReference>
<gene>
    <name evidence="19" type="ORF">P7H43_06255</name>
</gene>
<dbReference type="PRINTS" id="PR00344">
    <property type="entry name" value="BCTRLSENSOR"/>
</dbReference>
<keyword evidence="10" id="KW-0067">ATP-binding</keyword>
<comment type="caution">
    <text evidence="19">The sequence shown here is derived from an EMBL/GenBank/DDBJ whole genome shotgun (WGS) entry which is preliminary data.</text>
</comment>
<evidence type="ECO:0000256" key="12">
    <source>
        <dbReference type="ARBA" id="ARBA00023012"/>
    </source>
</evidence>
<dbReference type="PANTHER" id="PTHR45528">
    <property type="entry name" value="SENSOR HISTIDINE KINASE CPXA"/>
    <property type="match status" value="1"/>
</dbReference>
<dbReference type="Gene3D" id="6.10.340.10">
    <property type="match status" value="1"/>
</dbReference>
<evidence type="ECO:0000256" key="7">
    <source>
        <dbReference type="ARBA" id="ARBA00022692"/>
    </source>
</evidence>
<dbReference type="Pfam" id="PF02518">
    <property type="entry name" value="HATPase_c"/>
    <property type="match status" value="1"/>
</dbReference>
<keyword evidence="11 16" id="KW-1133">Transmembrane helix</keyword>
<evidence type="ECO:0000256" key="14">
    <source>
        <dbReference type="SAM" id="Coils"/>
    </source>
</evidence>
<name>A0AAW8TYK1_9ENTE</name>
<dbReference type="FunFam" id="1.10.287.130:FF:000001">
    <property type="entry name" value="Two-component sensor histidine kinase"/>
    <property type="match status" value="1"/>
</dbReference>
<dbReference type="InterPro" id="IPR004358">
    <property type="entry name" value="Sig_transdc_His_kin-like_C"/>
</dbReference>
<evidence type="ECO:0000256" key="5">
    <source>
        <dbReference type="ARBA" id="ARBA00022553"/>
    </source>
</evidence>
<keyword evidence="12" id="KW-0902">Two-component regulatory system</keyword>
<dbReference type="GO" id="GO:0000155">
    <property type="term" value="F:phosphorelay sensor kinase activity"/>
    <property type="evidence" value="ECO:0007669"/>
    <property type="project" value="InterPro"/>
</dbReference>
<evidence type="ECO:0000313" key="20">
    <source>
        <dbReference type="Proteomes" id="UP001256711"/>
    </source>
</evidence>
<dbReference type="InterPro" id="IPR005467">
    <property type="entry name" value="His_kinase_dom"/>
</dbReference>
<dbReference type="SMART" id="SM00388">
    <property type="entry name" value="HisKA"/>
    <property type="match status" value="1"/>
</dbReference>
<dbReference type="PROSITE" id="PS50109">
    <property type="entry name" value="HIS_KIN"/>
    <property type="match status" value="1"/>
</dbReference>
<dbReference type="SMART" id="SM00304">
    <property type="entry name" value="HAMP"/>
    <property type="match status" value="1"/>
</dbReference>
<evidence type="ECO:0000256" key="13">
    <source>
        <dbReference type="ARBA" id="ARBA00023136"/>
    </source>
</evidence>
<dbReference type="InterPro" id="IPR036097">
    <property type="entry name" value="HisK_dim/P_sf"/>
</dbReference>
<dbReference type="PANTHER" id="PTHR45528:SF1">
    <property type="entry name" value="SENSOR HISTIDINE KINASE CPXA"/>
    <property type="match status" value="1"/>
</dbReference>
<dbReference type="SUPFAM" id="SSF47384">
    <property type="entry name" value="Homodimeric domain of signal transducing histidine kinase"/>
    <property type="match status" value="1"/>
</dbReference>
<accession>A0AAW8TYK1</accession>
<dbReference type="InterPro" id="IPR003661">
    <property type="entry name" value="HisK_dim/P_dom"/>
</dbReference>
<dbReference type="CDD" id="cd06225">
    <property type="entry name" value="HAMP"/>
    <property type="match status" value="1"/>
</dbReference>
<dbReference type="InterPro" id="IPR003594">
    <property type="entry name" value="HATPase_dom"/>
</dbReference>
<evidence type="ECO:0000256" key="16">
    <source>
        <dbReference type="SAM" id="Phobius"/>
    </source>
</evidence>
<feature type="transmembrane region" description="Helical" evidence="16">
    <location>
        <begin position="182"/>
        <end position="203"/>
    </location>
</feature>
<keyword evidence="9 19" id="KW-0418">Kinase</keyword>
<dbReference type="FunFam" id="3.30.565.10:FF:000006">
    <property type="entry name" value="Sensor histidine kinase WalK"/>
    <property type="match status" value="1"/>
</dbReference>
<evidence type="ECO:0000256" key="10">
    <source>
        <dbReference type="ARBA" id="ARBA00022840"/>
    </source>
</evidence>
<keyword evidence="7 16" id="KW-0812">Transmembrane</keyword>